<feature type="domain" description="CopC" evidence="5">
    <location>
        <begin position="26"/>
        <end position="77"/>
    </location>
</feature>
<dbReference type="Proteomes" id="UP001168823">
    <property type="component" value="Unassembled WGS sequence"/>
</dbReference>
<dbReference type="EMBL" id="JAUMSQ010000007">
    <property type="protein sequence ID" value="MDO3634602.1"/>
    <property type="molecule type" value="Genomic_DNA"/>
</dbReference>
<comment type="caution">
    <text evidence="6">The sequence shown here is derived from an EMBL/GenBank/DDBJ whole genome shotgun (WGS) entry which is preliminary data.</text>
</comment>
<name>A0ABT8UBW6_9MYCO</name>
<evidence type="ECO:0000313" key="7">
    <source>
        <dbReference type="Proteomes" id="UP001168823"/>
    </source>
</evidence>
<evidence type="ECO:0000313" key="6">
    <source>
        <dbReference type="EMBL" id="MDO3634602.1"/>
    </source>
</evidence>
<dbReference type="SUPFAM" id="SSF81296">
    <property type="entry name" value="E set domains"/>
    <property type="match status" value="1"/>
</dbReference>
<reference evidence="6" key="1">
    <citation type="submission" date="2023-07" db="EMBL/GenBank/DDBJ databases">
        <title>Mycolicibacterium sp. nov., a novel bacterial species.</title>
        <authorList>
            <person name="Cao Y."/>
        </authorList>
    </citation>
    <scope>NUCLEOTIDE SEQUENCE</scope>
    <source>
        <strain evidence="6">KC 300</strain>
    </source>
</reference>
<organism evidence="6 7">
    <name type="scientific">Mycolicibacterium arseniciresistens</name>
    <dbReference type="NCBI Taxonomy" id="3062257"/>
    <lineage>
        <taxon>Bacteria</taxon>
        <taxon>Bacillati</taxon>
        <taxon>Actinomycetota</taxon>
        <taxon>Actinomycetes</taxon>
        <taxon>Mycobacteriales</taxon>
        <taxon>Mycobacteriaceae</taxon>
        <taxon>Mycolicibacterium</taxon>
    </lineage>
</organism>
<protein>
    <submittedName>
        <fullName evidence="6">Copper resistance protein CopC</fullName>
    </submittedName>
</protein>
<keyword evidence="7" id="KW-1185">Reference proteome</keyword>
<dbReference type="Gene3D" id="2.60.40.1220">
    <property type="match status" value="1"/>
</dbReference>
<accession>A0ABT8UBW6</accession>
<dbReference type="RefSeq" id="WP_302912719.1">
    <property type="nucleotide sequence ID" value="NZ_JAUMSQ010000007.1"/>
</dbReference>
<dbReference type="InterPro" id="IPR014755">
    <property type="entry name" value="Cu-Rt/internalin_Ig-like"/>
</dbReference>
<dbReference type="InterPro" id="IPR014756">
    <property type="entry name" value="Ig_E-set"/>
</dbReference>
<sequence length="95" mass="9911">MIRWLTTGFVVVAMLMGPAAGLASAHPTLLFTEPAAQTAVASSPQLITLLFNEPVTIGERAIVLDTAGRQVPTGPVAAPSEQLNDMHPGRCTTSE</sequence>
<evidence type="ECO:0000256" key="1">
    <source>
        <dbReference type="ARBA" id="ARBA00022729"/>
    </source>
</evidence>
<proteinExistence type="predicted"/>
<evidence type="ECO:0000256" key="2">
    <source>
        <dbReference type="ARBA" id="ARBA00023008"/>
    </source>
</evidence>
<gene>
    <name evidence="6" type="ORF">Q2100_02440</name>
</gene>
<feature type="chain" id="PRO_5045331496" evidence="4">
    <location>
        <begin position="26"/>
        <end position="95"/>
    </location>
</feature>
<evidence type="ECO:0000256" key="3">
    <source>
        <dbReference type="SAM" id="MobiDB-lite"/>
    </source>
</evidence>
<evidence type="ECO:0000256" key="4">
    <source>
        <dbReference type="SAM" id="SignalP"/>
    </source>
</evidence>
<evidence type="ECO:0000259" key="5">
    <source>
        <dbReference type="Pfam" id="PF04234"/>
    </source>
</evidence>
<keyword evidence="2" id="KW-0186">Copper</keyword>
<feature type="region of interest" description="Disordered" evidence="3">
    <location>
        <begin position="73"/>
        <end position="95"/>
    </location>
</feature>
<dbReference type="InterPro" id="IPR007348">
    <property type="entry name" value="CopC_dom"/>
</dbReference>
<dbReference type="Pfam" id="PF04234">
    <property type="entry name" value="CopC"/>
    <property type="match status" value="1"/>
</dbReference>
<keyword evidence="1 4" id="KW-0732">Signal</keyword>
<feature type="signal peptide" evidence="4">
    <location>
        <begin position="1"/>
        <end position="25"/>
    </location>
</feature>